<sequence length="683" mass="77052">MRKQKIAGKKLLHLLLSSSLFLGCAGAAAAEEAVATGAQDEQVMEAQATSMQEFSMDEYVVTASRMPTKISETAAHVTVIDQAVIEQKSIKSVAEALIDAGVEVYYEGGSVGDTGGIILNGDNRIIVLVNGRKINVEQRLEQNNLGYNLGMLPSVDSIEKIEVVRGAASSMYGGAAVGGVINIITRKGAENKTTAYSEFGSWNSRKYGITTGGSTGEDGKTSYMITAGRWTQDHYEYKDHQTGDVVKMPNSKFERNNASVRIDHDLGKERTLTFYYDHLDEKAGTPIAKPNTIMQSKYGPFDRHDSKAFRKINQDNVALAYSWKQGEDITNNFQIYRNNYQLRWYMAWDIGMGDYYSKSNYTDTEYGVEWNQSRPLGKNNRIVGGFDWKMSDIDDRSAPYPENKLRTLGVYLEDHWNFAPTWTLTGGFRHDDANKYDSENTVRFSLNKEINNRSNAFLSWGQFFRAPNAITFFRGWDPMYLPNPNLKPETGDTFTLGYNTVLPGGTKIQASLFKTEVENALVWEYPDDPITGETTSYLNNIPKQNKRGLDLRINHPLSDTWDVVLGYSYLRVKQDRQNGLGEQYDTTNSNPNYYQAGFNYHQDAWNINLMGRGATGRSQEAFSSKKYWVLDIGVSYQVNQDTKAYAKIFNVTNRAYETTYLWNTVGSQPMSSRQFVFGVETRL</sequence>
<feature type="domain" description="TonB-dependent receptor-like beta-barrel" evidence="13">
    <location>
        <begin position="278"/>
        <end position="651"/>
    </location>
</feature>
<evidence type="ECO:0000256" key="10">
    <source>
        <dbReference type="PROSITE-ProRule" id="PRU01360"/>
    </source>
</evidence>
<feature type="signal peptide" evidence="12">
    <location>
        <begin position="1"/>
        <end position="29"/>
    </location>
</feature>
<dbReference type="PANTHER" id="PTHR30069:SF29">
    <property type="entry name" value="HEMOGLOBIN AND HEMOGLOBIN-HAPTOGLOBIN-BINDING PROTEIN 1-RELATED"/>
    <property type="match status" value="1"/>
</dbReference>
<feature type="domain" description="TonB-dependent receptor plug" evidence="14">
    <location>
        <begin position="70"/>
        <end position="180"/>
    </location>
</feature>
<comment type="subcellular location">
    <subcellularLocation>
        <location evidence="1 10">Cell outer membrane</location>
        <topology evidence="1 10">Multi-pass membrane protein</topology>
    </subcellularLocation>
</comment>
<protein>
    <submittedName>
        <fullName evidence="15">Putative Vitamin B12 transporter BtuB</fullName>
    </submittedName>
</protein>
<evidence type="ECO:0000256" key="6">
    <source>
        <dbReference type="ARBA" id="ARBA00023077"/>
    </source>
</evidence>
<keyword evidence="7 10" id="KW-0472">Membrane</keyword>
<keyword evidence="6 11" id="KW-0798">TonB box</keyword>
<evidence type="ECO:0000256" key="5">
    <source>
        <dbReference type="ARBA" id="ARBA00022729"/>
    </source>
</evidence>
<organism evidence="15">
    <name type="scientific">uncultured Sporomusa sp</name>
    <dbReference type="NCBI Taxonomy" id="307249"/>
    <lineage>
        <taxon>Bacteria</taxon>
        <taxon>Bacillati</taxon>
        <taxon>Bacillota</taxon>
        <taxon>Negativicutes</taxon>
        <taxon>Selenomonadales</taxon>
        <taxon>Sporomusaceae</taxon>
        <taxon>Sporomusa</taxon>
        <taxon>environmental samples</taxon>
    </lineage>
</organism>
<feature type="chain" id="PRO_5013370003" evidence="12">
    <location>
        <begin position="30"/>
        <end position="683"/>
    </location>
</feature>
<dbReference type="InterPro" id="IPR000531">
    <property type="entry name" value="Beta-barrel_TonB"/>
</dbReference>
<dbReference type="InterPro" id="IPR037066">
    <property type="entry name" value="Plug_dom_sf"/>
</dbReference>
<evidence type="ECO:0000256" key="4">
    <source>
        <dbReference type="ARBA" id="ARBA00022692"/>
    </source>
</evidence>
<gene>
    <name evidence="15" type="ORF">KL86SPO_31644</name>
</gene>
<evidence type="ECO:0000256" key="3">
    <source>
        <dbReference type="ARBA" id="ARBA00022452"/>
    </source>
</evidence>
<dbReference type="GO" id="GO:0015344">
    <property type="term" value="F:siderophore uptake transmembrane transporter activity"/>
    <property type="evidence" value="ECO:0007669"/>
    <property type="project" value="TreeGrafter"/>
</dbReference>
<evidence type="ECO:0000259" key="13">
    <source>
        <dbReference type="Pfam" id="PF00593"/>
    </source>
</evidence>
<dbReference type="CDD" id="cd01347">
    <property type="entry name" value="ligand_gated_channel"/>
    <property type="match status" value="1"/>
</dbReference>
<dbReference type="Gene3D" id="2.40.170.20">
    <property type="entry name" value="TonB-dependent receptor, beta-barrel domain"/>
    <property type="match status" value="1"/>
</dbReference>
<dbReference type="AlphaFoldDB" id="A0A212LV21"/>
<dbReference type="SUPFAM" id="SSF56935">
    <property type="entry name" value="Porins"/>
    <property type="match status" value="1"/>
</dbReference>
<dbReference type="PANTHER" id="PTHR30069">
    <property type="entry name" value="TONB-DEPENDENT OUTER MEMBRANE RECEPTOR"/>
    <property type="match status" value="1"/>
</dbReference>
<evidence type="ECO:0000256" key="2">
    <source>
        <dbReference type="ARBA" id="ARBA00022448"/>
    </source>
</evidence>
<dbReference type="InterPro" id="IPR036942">
    <property type="entry name" value="Beta-barrel_TonB_sf"/>
</dbReference>
<dbReference type="PROSITE" id="PS52016">
    <property type="entry name" value="TONB_DEPENDENT_REC_3"/>
    <property type="match status" value="1"/>
</dbReference>
<accession>A0A212LV21</accession>
<dbReference type="Pfam" id="PF07715">
    <property type="entry name" value="Plug"/>
    <property type="match status" value="1"/>
</dbReference>
<evidence type="ECO:0000256" key="7">
    <source>
        <dbReference type="ARBA" id="ARBA00023136"/>
    </source>
</evidence>
<dbReference type="GO" id="GO:0044718">
    <property type="term" value="P:siderophore transmembrane transport"/>
    <property type="evidence" value="ECO:0007669"/>
    <property type="project" value="TreeGrafter"/>
</dbReference>
<dbReference type="RefSeq" id="WP_288184495.1">
    <property type="nucleotide sequence ID" value="NZ_LT608335.1"/>
</dbReference>
<reference evidence="15" key="1">
    <citation type="submission" date="2016-08" db="EMBL/GenBank/DDBJ databases">
        <authorList>
            <person name="Seilhamer J.J."/>
        </authorList>
    </citation>
    <scope>NUCLEOTIDE SEQUENCE</scope>
    <source>
        <strain evidence="15">86</strain>
    </source>
</reference>
<dbReference type="Pfam" id="PF00593">
    <property type="entry name" value="TonB_dep_Rec_b-barrel"/>
    <property type="match status" value="1"/>
</dbReference>
<evidence type="ECO:0000256" key="8">
    <source>
        <dbReference type="ARBA" id="ARBA00023170"/>
    </source>
</evidence>
<keyword evidence="4 10" id="KW-0812">Transmembrane</keyword>
<dbReference type="InterPro" id="IPR012910">
    <property type="entry name" value="Plug_dom"/>
</dbReference>
<dbReference type="InterPro" id="IPR039426">
    <property type="entry name" value="TonB-dep_rcpt-like"/>
</dbReference>
<evidence type="ECO:0000256" key="12">
    <source>
        <dbReference type="SAM" id="SignalP"/>
    </source>
</evidence>
<evidence type="ECO:0000256" key="11">
    <source>
        <dbReference type="RuleBase" id="RU003357"/>
    </source>
</evidence>
<keyword evidence="3 10" id="KW-1134">Transmembrane beta strand</keyword>
<dbReference type="EMBL" id="FMJE01000003">
    <property type="protein sequence ID" value="SCM81465.1"/>
    <property type="molecule type" value="Genomic_DNA"/>
</dbReference>
<name>A0A212LV21_9FIRM</name>
<evidence type="ECO:0000259" key="14">
    <source>
        <dbReference type="Pfam" id="PF07715"/>
    </source>
</evidence>
<evidence type="ECO:0000256" key="1">
    <source>
        <dbReference type="ARBA" id="ARBA00004571"/>
    </source>
</evidence>
<keyword evidence="8" id="KW-0675">Receptor</keyword>
<keyword evidence="9 10" id="KW-0998">Cell outer membrane</keyword>
<evidence type="ECO:0000256" key="9">
    <source>
        <dbReference type="ARBA" id="ARBA00023237"/>
    </source>
</evidence>
<comment type="similarity">
    <text evidence="10 11">Belongs to the TonB-dependent receptor family.</text>
</comment>
<proteinExistence type="inferred from homology"/>
<evidence type="ECO:0000313" key="15">
    <source>
        <dbReference type="EMBL" id="SCM81465.1"/>
    </source>
</evidence>
<dbReference type="Gene3D" id="2.170.130.10">
    <property type="entry name" value="TonB-dependent receptor, plug domain"/>
    <property type="match status" value="1"/>
</dbReference>
<dbReference type="GO" id="GO:0009279">
    <property type="term" value="C:cell outer membrane"/>
    <property type="evidence" value="ECO:0007669"/>
    <property type="project" value="UniProtKB-SubCell"/>
</dbReference>
<keyword evidence="2 10" id="KW-0813">Transport</keyword>
<keyword evidence="5 12" id="KW-0732">Signal</keyword>
<dbReference type="PROSITE" id="PS51257">
    <property type="entry name" value="PROKAR_LIPOPROTEIN"/>
    <property type="match status" value="1"/>
</dbReference>